<dbReference type="Pfam" id="PF12799">
    <property type="entry name" value="LRR_4"/>
    <property type="match status" value="1"/>
</dbReference>
<organism evidence="3">
    <name type="scientific">Hexamita inflata</name>
    <dbReference type="NCBI Taxonomy" id="28002"/>
    <lineage>
        <taxon>Eukaryota</taxon>
        <taxon>Metamonada</taxon>
        <taxon>Diplomonadida</taxon>
        <taxon>Hexamitidae</taxon>
        <taxon>Hexamitinae</taxon>
        <taxon>Hexamita</taxon>
    </lineage>
</organism>
<dbReference type="EMBL" id="CATOUU010000056">
    <property type="protein sequence ID" value="CAI9914786.1"/>
    <property type="molecule type" value="Genomic_DNA"/>
</dbReference>
<keyword evidence="5" id="KW-1185">Reference proteome</keyword>
<proteinExistence type="predicted"/>
<dbReference type="Gene3D" id="3.80.10.10">
    <property type="entry name" value="Ribonuclease Inhibitor"/>
    <property type="match status" value="1"/>
</dbReference>
<name>A0AA86TDV6_9EUKA</name>
<evidence type="ECO:0000256" key="2">
    <source>
        <dbReference type="ARBA" id="ARBA00022737"/>
    </source>
</evidence>
<dbReference type="PROSITE" id="PS51450">
    <property type="entry name" value="LRR"/>
    <property type="match status" value="1"/>
</dbReference>
<accession>A0AA86TDV6</accession>
<dbReference type="SUPFAM" id="SSF52075">
    <property type="entry name" value="Outer arm dynein light chain 1"/>
    <property type="match status" value="1"/>
</dbReference>
<keyword evidence="1" id="KW-0433">Leucine-rich repeat</keyword>
<evidence type="ECO:0000313" key="5">
    <source>
        <dbReference type="Proteomes" id="UP001642409"/>
    </source>
</evidence>
<protein>
    <submittedName>
        <fullName evidence="3">Leucine rich repeat 4</fullName>
    </submittedName>
    <submittedName>
        <fullName evidence="4">Leucine_rich repeat 4</fullName>
    </submittedName>
</protein>
<dbReference type="EMBL" id="CAXDID020000205">
    <property type="protein sequence ID" value="CAL6055288.1"/>
    <property type="molecule type" value="Genomic_DNA"/>
</dbReference>
<dbReference type="Proteomes" id="UP001642409">
    <property type="component" value="Unassembled WGS sequence"/>
</dbReference>
<gene>
    <name evidence="3" type="ORF">HINF_LOCUS2431</name>
    <name evidence="4" type="ORF">HINF_LOCUS46474</name>
</gene>
<evidence type="ECO:0000256" key="1">
    <source>
        <dbReference type="ARBA" id="ARBA00022614"/>
    </source>
</evidence>
<reference evidence="3" key="1">
    <citation type="submission" date="2023-06" db="EMBL/GenBank/DDBJ databases">
        <authorList>
            <person name="Kurt Z."/>
        </authorList>
    </citation>
    <scope>NUCLEOTIDE SEQUENCE</scope>
</reference>
<comment type="caution">
    <text evidence="3">The sequence shown here is derived from an EMBL/GenBank/DDBJ whole genome shotgun (WGS) entry which is preliminary data.</text>
</comment>
<evidence type="ECO:0000313" key="4">
    <source>
        <dbReference type="EMBL" id="CAL6055288.1"/>
    </source>
</evidence>
<sequence length="85" mass="9747">METQIVDNEKFYVCSDTNLTNKQMDDITNLKVNQYYPSISMIPVHITKLIASGCCLQSIQGVRLMKNLNYLDISNNFIKNISDLQ</sequence>
<dbReference type="AlphaFoldDB" id="A0AA86TDV6"/>
<evidence type="ECO:0000313" key="3">
    <source>
        <dbReference type="EMBL" id="CAI9914786.1"/>
    </source>
</evidence>
<keyword evidence="2" id="KW-0677">Repeat</keyword>
<dbReference type="InterPro" id="IPR001611">
    <property type="entry name" value="Leu-rich_rpt"/>
</dbReference>
<reference evidence="4 5" key="2">
    <citation type="submission" date="2024-07" db="EMBL/GenBank/DDBJ databases">
        <authorList>
            <person name="Akdeniz Z."/>
        </authorList>
    </citation>
    <scope>NUCLEOTIDE SEQUENCE [LARGE SCALE GENOMIC DNA]</scope>
</reference>
<dbReference type="InterPro" id="IPR025875">
    <property type="entry name" value="Leu-rich_rpt_4"/>
</dbReference>
<dbReference type="InterPro" id="IPR032675">
    <property type="entry name" value="LRR_dom_sf"/>
</dbReference>